<dbReference type="Pfam" id="PF01541">
    <property type="entry name" value="GIY-YIG"/>
    <property type="match status" value="1"/>
</dbReference>
<organism evidence="3 4">
    <name type="scientific">Candidatus Buchananbacteria bacterium RIFCSPLOWO2_01_FULL_46_12</name>
    <dbReference type="NCBI Taxonomy" id="1797546"/>
    <lineage>
        <taxon>Bacteria</taxon>
        <taxon>Candidatus Buchananiibacteriota</taxon>
    </lineage>
</organism>
<dbReference type="PROSITE" id="PS50164">
    <property type="entry name" value="GIY_YIG"/>
    <property type="match status" value="1"/>
</dbReference>
<dbReference type="EMBL" id="MHIP01000027">
    <property type="protein sequence ID" value="OGY54693.1"/>
    <property type="molecule type" value="Genomic_DNA"/>
</dbReference>
<dbReference type="PANTHER" id="PTHR34477:SF1">
    <property type="entry name" value="UPF0213 PROTEIN YHBQ"/>
    <property type="match status" value="1"/>
</dbReference>
<dbReference type="InterPro" id="IPR050190">
    <property type="entry name" value="UPF0213_domain"/>
</dbReference>
<dbReference type="InterPro" id="IPR000305">
    <property type="entry name" value="GIY-YIG_endonuc"/>
</dbReference>
<dbReference type="CDD" id="cd10449">
    <property type="entry name" value="GIY-YIG_SLX1_like"/>
    <property type="match status" value="1"/>
</dbReference>
<evidence type="ECO:0000313" key="4">
    <source>
        <dbReference type="Proteomes" id="UP000176512"/>
    </source>
</evidence>
<dbReference type="Gene3D" id="3.40.1440.10">
    <property type="entry name" value="GIY-YIG endonuclease"/>
    <property type="match status" value="1"/>
</dbReference>
<dbReference type="Proteomes" id="UP000176512">
    <property type="component" value="Unassembled WGS sequence"/>
</dbReference>
<dbReference type="PANTHER" id="PTHR34477">
    <property type="entry name" value="UPF0213 PROTEIN YHBQ"/>
    <property type="match status" value="1"/>
</dbReference>
<comment type="caution">
    <text evidence="3">The sequence shown here is derived from an EMBL/GenBank/DDBJ whole genome shotgun (WGS) entry which is preliminary data.</text>
</comment>
<evidence type="ECO:0000256" key="1">
    <source>
        <dbReference type="ARBA" id="ARBA00007435"/>
    </source>
</evidence>
<evidence type="ECO:0000313" key="3">
    <source>
        <dbReference type="EMBL" id="OGY54693.1"/>
    </source>
</evidence>
<sequence>MYYTYVLQSSKDKKFYIGFTNNLRNRFKEHNSGKQLSTKGRRPFTIIYCEACVDRSDAIKREKYFKTGFGRRFLKNRLENFLSGQ</sequence>
<dbReference type="InterPro" id="IPR035901">
    <property type="entry name" value="GIY-YIG_endonuc_sf"/>
</dbReference>
<dbReference type="AlphaFoldDB" id="A0A1G1YQR7"/>
<accession>A0A1G1YQR7</accession>
<protein>
    <submittedName>
        <fullName evidence="3">Excinuclease ABC subunit C</fullName>
    </submittedName>
</protein>
<gene>
    <name evidence="3" type="ORF">A3A24_02405</name>
</gene>
<name>A0A1G1YQR7_9BACT</name>
<feature type="domain" description="GIY-YIG" evidence="2">
    <location>
        <begin position="1"/>
        <end position="77"/>
    </location>
</feature>
<dbReference type="SUPFAM" id="SSF82771">
    <property type="entry name" value="GIY-YIG endonuclease"/>
    <property type="match status" value="1"/>
</dbReference>
<dbReference type="SMART" id="SM00465">
    <property type="entry name" value="GIYc"/>
    <property type="match status" value="1"/>
</dbReference>
<reference evidence="3 4" key="1">
    <citation type="journal article" date="2016" name="Nat. Commun.">
        <title>Thousands of microbial genomes shed light on interconnected biogeochemical processes in an aquifer system.</title>
        <authorList>
            <person name="Anantharaman K."/>
            <person name="Brown C.T."/>
            <person name="Hug L.A."/>
            <person name="Sharon I."/>
            <person name="Castelle C.J."/>
            <person name="Probst A.J."/>
            <person name="Thomas B.C."/>
            <person name="Singh A."/>
            <person name="Wilkins M.J."/>
            <person name="Karaoz U."/>
            <person name="Brodie E.L."/>
            <person name="Williams K.H."/>
            <person name="Hubbard S.S."/>
            <person name="Banfield J.F."/>
        </authorList>
    </citation>
    <scope>NUCLEOTIDE SEQUENCE [LARGE SCALE GENOMIC DNA]</scope>
</reference>
<proteinExistence type="inferred from homology"/>
<comment type="similarity">
    <text evidence="1">Belongs to the UPF0213 family.</text>
</comment>
<evidence type="ECO:0000259" key="2">
    <source>
        <dbReference type="PROSITE" id="PS50164"/>
    </source>
</evidence>